<feature type="transmembrane region" description="Helical" evidence="10">
    <location>
        <begin position="284"/>
        <end position="303"/>
    </location>
</feature>
<dbReference type="GO" id="GO:0008528">
    <property type="term" value="F:G protein-coupled peptide receptor activity"/>
    <property type="evidence" value="ECO:0007669"/>
    <property type="project" value="TreeGrafter"/>
</dbReference>
<protein>
    <recommendedName>
        <fullName evidence="11">G-protein coupled receptors family 1 profile domain-containing protein</fullName>
    </recommendedName>
</protein>
<feature type="compositionally biased region" description="Polar residues" evidence="9">
    <location>
        <begin position="241"/>
        <end position="258"/>
    </location>
</feature>
<feature type="transmembrane region" description="Helical" evidence="10">
    <location>
        <begin position="48"/>
        <end position="69"/>
    </location>
</feature>
<evidence type="ECO:0000256" key="10">
    <source>
        <dbReference type="SAM" id="Phobius"/>
    </source>
</evidence>
<keyword evidence="4 10" id="KW-1133">Transmembrane helix</keyword>
<evidence type="ECO:0000256" key="3">
    <source>
        <dbReference type="ARBA" id="ARBA00022692"/>
    </source>
</evidence>
<dbReference type="EMBL" id="CAXITT010000082">
    <property type="protein sequence ID" value="CAL1531189.1"/>
    <property type="molecule type" value="Genomic_DNA"/>
</dbReference>
<evidence type="ECO:0000256" key="6">
    <source>
        <dbReference type="ARBA" id="ARBA00023136"/>
    </source>
</evidence>
<evidence type="ECO:0000313" key="12">
    <source>
        <dbReference type="EMBL" id="CAL1531189.1"/>
    </source>
</evidence>
<dbReference type="Proteomes" id="UP001497497">
    <property type="component" value="Unassembled WGS sequence"/>
</dbReference>
<feature type="transmembrane region" description="Helical" evidence="10">
    <location>
        <begin position="194"/>
        <end position="212"/>
    </location>
</feature>
<feature type="transmembrane region" description="Helical" evidence="10">
    <location>
        <begin position="89"/>
        <end position="116"/>
    </location>
</feature>
<feature type="transmembrane region" description="Helical" evidence="10">
    <location>
        <begin position="137"/>
        <end position="160"/>
    </location>
</feature>
<keyword evidence="2" id="KW-1003">Cell membrane</keyword>
<keyword evidence="3 10" id="KW-0812">Transmembrane</keyword>
<dbReference type="PROSITE" id="PS50262">
    <property type="entry name" value="G_PROTEIN_RECEP_F1_2"/>
    <property type="match status" value="1"/>
</dbReference>
<dbReference type="PANTHER" id="PTHR24230:SF76">
    <property type="entry name" value="G-PROTEIN COUPLED RECEPTORS FAMILY 1 PROFILE DOMAIN-CONTAINING PROTEIN"/>
    <property type="match status" value="1"/>
</dbReference>
<feature type="compositionally biased region" description="Low complexity" evidence="9">
    <location>
        <begin position="259"/>
        <end position="270"/>
    </location>
</feature>
<dbReference type="AlphaFoldDB" id="A0AAV2HFD0"/>
<organism evidence="12 13">
    <name type="scientific">Lymnaea stagnalis</name>
    <name type="common">Great pond snail</name>
    <name type="synonym">Helix stagnalis</name>
    <dbReference type="NCBI Taxonomy" id="6523"/>
    <lineage>
        <taxon>Eukaryota</taxon>
        <taxon>Metazoa</taxon>
        <taxon>Spiralia</taxon>
        <taxon>Lophotrochozoa</taxon>
        <taxon>Mollusca</taxon>
        <taxon>Gastropoda</taxon>
        <taxon>Heterobranchia</taxon>
        <taxon>Euthyneura</taxon>
        <taxon>Panpulmonata</taxon>
        <taxon>Hygrophila</taxon>
        <taxon>Lymnaeoidea</taxon>
        <taxon>Lymnaeidae</taxon>
        <taxon>Lymnaea</taxon>
    </lineage>
</organism>
<feature type="transmembrane region" description="Helical" evidence="10">
    <location>
        <begin position="12"/>
        <end position="36"/>
    </location>
</feature>
<dbReference type="SUPFAM" id="SSF81321">
    <property type="entry name" value="Family A G protein-coupled receptor-like"/>
    <property type="match status" value="1"/>
</dbReference>
<keyword evidence="6 10" id="KW-0472">Membrane</keyword>
<comment type="subcellular location">
    <subcellularLocation>
        <location evidence="1">Cell membrane</location>
        <topology evidence="1">Multi-pass membrane protein</topology>
    </subcellularLocation>
</comment>
<evidence type="ECO:0000256" key="8">
    <source>
        <dbReference type="ARBA" id="ARBA00023224"/>
    </source>
</evidence>
<dbReference type="GO" id="GO:0007218">
    <property type="term" value="P:neuropeptide signaling pathway"/>
    <property type="evidence" value="ECO:0007669"/>
    <property type="project" value="TreeGrafter"/>
</dbReference>
<keyword evidence="7" id="KW-0675">Receptor</keyword>
<evidence type="ECO:0000256" key="5">
    <source>
        <dbReference type="ARBA" id="ARBA00023040"/>
    </source>
</evidence>
<dbReference type="GO" id="GO:0005886">
    <property type="term" value="C:plasma membrane"/>
    <property type="evidence" value="ECO:0007669"/>
    <property type="project" value="UniProtKB-SubCell"/>
</dbReference>
<keyword evidence="8" id="KW-0807">Transducer</keyword>
<reference evidence="12 13" key="1">
    <citation type="submission" date="2024-04" db="EMBL/GenBank/DDBJ databases">
        <authorList>
            <consortium name="Genoscope - CEA"/>
            <person name="William W."/>
        </authorList>
    </citation>
    <scope>NUCLEOTIDE SEQUENCE [LARGE SCALE GENOMIC DNA]</scope>
</reference>
<proteinExistence type="predicted"/>
<gene>
    <name evidence="12" type="ORF">GSLYS_00005284001</name>
</gene>
<accession>A0AAV2HFD0</accession>
<sequence>MSDENYVLFCDFFSITNLILAFMGCLGNVTAIKVFVSMGLKDGVTLSFLFLTTTDLLYLITMAIHSVALQLFVIEKKTSHGTWFWIEPFGIYIFFANIGNLIYFVTIMITTLLAVVRCLCVATPFRFKHMFNRKTSFMTCIVFCVLATSSYLPVLVYMSLAQAFDPKVNATRVLLWISPKREFVKQVVWISRDVSATFATEAIVIACIIIMARSIRATIQFRQASTLNGLNNFEDTNAKRYSSNGSGNVNNDQKSNFKSSGRGSSQRSNSVKLSHKEMSIVQQIILISLVYILSNMPKIIYMIF</sequence>
<evidence type="ECO:0000256" key="7">
    <source>
        <dbReference type="ARBA" id="ARBA00023170"/>
    </source>
</evidence>
<evidence type="ECO:0000256" key="1">
    <source>
        <dbReference type="ARBA" id="ARBA00004651"/>
    </source>
</evidence>
<keyword evidence="13" id="KW-1185">Reference proteome</keyword>
<evidence type="ECO:0000256" key="9">
    <source>
        <dbReference type="SAM" id="MobiDB-lite"/>
    </source>
</evidence>
<evidence type="ECO:0000313" key="13">
    <source>
        <dbReference type="Proteomes" id="UP001497497"/>
    </source>
</evidence>
<evidence type="ECO:0000256" key="4">
    <source>
        <dbReference type="ARBA" id="ARBA00022989"/>
    </source>
</evidence>
<feature type="domain" description="G-protein coupled receptors family 1 profile" evidence="11">
    <location>
        <begin position="27"/>
        <end position="304"/>
    </location>
</feature>
<dbReference type="PANTHER" id="PTHR24230">
    <property type="entry name" value="G-PROTEIN COUPLED RECEPTOR"/>
    <property type="match status" value="1"/>
</dbReference>
<dbReference type="Gene3D" id="1.20.1070.10">
    <property type="entry name" value="Rhodopsin 7-helix transmembrane proteins"/>
    <property type="match status" value="1"/>
</dbReference>
<evidence type="ECO:0000259" key="11">
    <source>
        <dbReference type="PROSITE" id="PS50262"/>
    </source>
</evidence>
<feature type="region of interest" description="Disordered" evidence="9">
    <location>
        <begin position="241"/>
        <end position="270"/>
    </location>
</feature>
<name>A0AAV2HFD0_LYMST</name>
<dbReference type="InterPro" id="IPR017452">
    <property type="entry name" value="GPCR_Rhodpsn_7TM"/>
</dbReference>
<comment type="caution">
    <text evidence="12">The sequence shown here is derived from an EMBL/GenBank/DDBJ whole genome shotgun (WGS) entry which is preliminary data.</text>
</comment>
<evidence type="ECO:0000256" key="2">
    <source>
        <dbReference type="ARBA" id="ARBA00022475"/>
    </source>
</evidence>
<keyword evidence="5" id="KW-0297">G-protein coupled receptor</keyword>